<gene>
    <name evidence="1" type="ORF">JG688_00009455</name>
</gene>
<dbReference type="Proteomes" id="UP000709295">
    <property type="component" value="Unassembled WGS sequence"/>
</dbReference>
<dbReference type="AlphaFoldDB" id="A0A8J5IPB0"/>
<accession>A0A8J5IPB0</accession>
<proteinExistence type="predicted"/>
<name>A0A8J5IPB0_9STRA</name>
<keyword evidence="2" id="KW-1185">Reference proteome</keyword>
<evidence type="ECO:0000313" key="1">
    <source>
        <dbReference type="EMBL" id="KAG6960710.1"/>
    </source>
</evidence>
<protein>
    <submittedName>
        <fullName evidence="1">Uncharacterized protein</fullName>
    </submittedName>
</protein>
<organism evidence="1 2">
    <name type="scientific">Phytophthora aleatoria</name>
    <dbReference type="NCBI Taxonomy" id="2496075"/>
    <lineage>
        <taxon>Eukaryota</taxon>
        <taxon>Sar</taxon>
        <taxon>Stramenopiles</taxon>
        <taxon>Oomycota</taxon>
        <taxon>Peronosporomycetes</taxon>
        <taxon>Peronosporales</taxon>
        <taxon>Peronosporaceae</taxon>
        <taxon>Phytophthora</taxon>
    </lineage>
</organism>
<dbReference type="EMBL" id="JAENGY010000543">
    <property type="protein sequence ID" value="KAG6960710.1"/>
    <property type="molecule type" value="Genomic_DNA"/>
</dbReference>
<sequence length="69" mass="7893">MMHSQRDLAKATSAQVDIMEQQLVVAQKKVAILEVQQKTAEVSGGDDIDVHFYDRNWKRVSTEQAKNNY</sequence>
<comment type="caution">
    <text evidence="1">The sequence shown here is derived from an EMBL/GenBank/DDBJ whole genome shotgun (WGS) entry which is preliminary data.</text>
</comment>
<evidence type="ECO:0000313" key="2">
    <source>
        <dbReference type="Proteomes" id="UP000709295"/>
    </source>
</evidence>
<reference evidence="1" key="1">
    <citation type="submission" date="2021-01" db="EMBL/GenBank/DDBJ databases">
        <title>Phytophthora aleatoria, a newly-described species from Pinus radiata is distinct from Phytophthora cactorum isolates based on comparative genomics.</title>
        <authorList>
            <person name="Mcdougal R."/>
            <person name="Panda P."/>
            <person name="Williams N."/>
            <person name="Studholme D.J."/>
        </authorList>
    </citation>
    <scope>NUCLEOTIDE SEQUENCE</scope>
    <source>
        <strain evidence="1">NZFS 4037</strain>
    </source>
</reference>